<dbReference type="Pfam" id="PF03966">
    <property type="entry name" value="Trm112p"/>
    <property type="match status" value="1"/>
</dbReference>
<proteinExistence type="inferred from homology"/>
<dbReference type="HAMAP" id="MF_01187">
    <property type="entry name" value="UPF0434"/>
    <property type="match status" value="1"/>
</dbReference>
<dbReference type="Gene3D" id="2.20.25.10">
    <property type="match status" value="1"/>
</dbReference>
<organism evidence="2 3">
    <name type="scientific">Bermanella marisrubri</name>
    <dbReference type="NCBI Taxonomy" id="207949"/>
    <lineage>
        <taxon>Bacteria</taxon>
        <taxon>Pseudomonadati</taxon>
        <taxon>Pseudomonadota</taxon>
        <taxon>Gammaproteobacteria</taxon>
        <taxon>Oceanospirillales</taxon>
        <taxon>Oceanospirillaceae</taxon>
        <taxon>Bermanella</taxon>
    </lineage>
</organism>
<accession>Q1N4W1</accession>
<gene>
    <name evidence="2" type="ORF">RED65_01115</name>
</gene>
<comment type="caution">
    <text evidence="2">The sequence shown here is derived from an EMBL/GenBank/DDBJ whole genome shotgun (WGS) entry which is preliminary data.</text>
</comment>
<sequence>MDKKLISLMVCPMCKGALKYDKDAQELICKFDGVAYQIKDGIPVMLAEEARPLTVDEKLAKS</sequence>
<dbReference type="GO" id="GO:0005829">
    <property type="term" value="C:cytosol"/>
    <property type="evidence" value="ECO:0007669"/>
    <property type="project" value="TreeGrafter"/>
</dbReference>
<dbReference type="Proteomes" id="UP000004263">
    <property type="component" value="Unassembled WGS sequence"/>
</dbReference>
<evidence type="ECO:0000313" key="2">
    <source>
        <dbReference type="EMBL" id="EAT13317.1"/>
    </source>
</evidence>
<protein>
    <recommendedName>
        <fullName evidence="1">UPF0434 protein RED65_01115</fullName>
    </recommendedName>
</protein>
<evidence type="ECO:0000256" key="1">
    <source>
        <dbReference type="HAMAP-Rule" id="MF_01187"/>
    </source>
</evidence>
<dbReference type="STRING" id="207949.RED65_01115"/>
<comment type="similarity">
    <text evidence="1">Belongs to the UPF0434 family.</text>
</comment>
<dbReference type="FunFam" id="2.20.25.10:FF:000002">
    <property type="entry name" value="UPF0434 protein YcaR"/>
    <property type="match status" value="1"/>
</dbReference>
<keyword evidence="3" id="KW-1185">Reference proteome</keyword>
<name>Q1N4W1_9GAMM</name>
<dbReference type="RefSeq" id="WP_007017701.1">
    <property type="nucleotide sequence ID" value="NZ_CH724114.1"/>
</dbReference>
<dbReference type="OrthoDB" id="9812205at2"/>
<dbReference type="EMBL" id="AAQH01000002">
    <property type="protein sequence ID" value="EAT13317.1"/>
    <property type="molecule type" value="Genomic_DNA"/>
</dbReference>
<dbReference type="InterPro" id="IPR005651">
    <property type="entry name" value="Trm112-like"/>
</dbReference>
<reference evidence="2 3" key="1">
    <citation type="submission" date="2006-03" db="EMBL/GenBank/DDBJ databases">
        <authorList>
            <person name="Pinhassi J."/>
            <person name="Pedros-Alio C."/>
            <person name="Ferriera S."/>
            <person name="Johnson J."/>
            <person name="Kravitz S."/>
            <person name="Halpern A."/>
            <person name="Remington K."/>
            <person name="Beeson K."/>
            <person name="Tran B."/>
            <person name="Rogers Y.-H."/>
            <person name="Friedman R."/>
            <person name="Venter J.C."/>
        </authorList>
    </citation>
    <scope>NUCLEOTIDE SEQUENCE [LARGE SCALE GENOMIC DNA]</scope>
    <source>
        <strain evidence="2 3">RED65</strain>
    </source>
</reference>
<evidence type="ECO:0000313" key="3">
    <source>
        <dbReference type="Proteomes" id="UP000004263"/>
    </source>
</evidence>
<dbReference type="AlphaFoldDB" id="Q1N4W1"/>
<dbReference type="PANTHER" id="PTHR33505:SF4">
    <property type="entry name" value="PROTEIN PREY, MITOCHONDRIAL"/>
    <property type="match status" value="1"/>
</dbReference>
<dbReference type="HOGENOM" id="CLU_155659_3_0_6"/>
<dbReference type="PANTHER" id="PTHR33505">
    <property type="entry name" value="ZGC:162634"/>
    <property type="match status" value="1"/>
</dbReference>
<dbReference type="SUPFAM" id="SSF158997">
    <property type="entry name" value="Trm112p-like"/>
    <property type="match status" value="1"/>
</dbReference>